<dbReference type="RefSeq" id="WP_114372704.1">
    <property type="nucleotide sequence ID" value="NZ_QPEX01000045.1"/>
</dbReference>
<evidence type="ECO:0008006" key="3">
    <source>
        <dbReference type="Google" id="ProtNLM"/>
    </source>
</evidence>
<proteinExistence type="predicted"/>
<evidence type="ECO:0000313" key="1">
    <source>
        <dbReference type="EMBL" id="RCS41466.1"/>
    </source>
</evidence>
<organism evidence="1 2">
    <name type="scientific">Bremerella cremea</name>
    <dbReference type="NCBI Taxonomy" id="1031537"/>
    <lineage>
        <taxon>Bacteria</taxon>
        <taxon>Pseudomonadati</taxon>
        <taxon>Planctomycetota</taxon>
        <taxon>Planctomycetia</taxon>
        <taxon>Pirellulales</taxon>
        <taxon>Pirellulaceae</taxon>
        <taxon>Bremerella</taxon>
    </lineage>
</organism>
<evidence type="ECO:0000313" key="2">
    <source>
        <dbReference type="Proteomes" id="UP000253562"/>
    </source>
</evidence>
<reference evidence="1 2" key="1">
    <citation type="submission" date="2018-07" db="EMBL/GenBank/DDBJ databases">
        <title>Comparative genomes isolates from brazilian mangrove.</title>
        <authorList>
            <person name="De Araujo J.E."/>
            <person name="Taketani R.G."/>
            <person name="Silva M.C.P."/>
            <person name="Lourenco M.V."/>
            <person name="Oliveira V.M."/>
            <person name="Andreote F.D."/>
        </authorList>
    </citation>
    <scope>NUCLEOTIDE SEQUENCE [LARGE SCALE GENOMIC DNA]</scope>
    <source>
        <strain evidence="1 2">HEX PRIS-MGV</strain>
    </source>
</reference>
<dbReference type="AlphaFoldDB" id="A0A368KL09"/>
<comment type="caution">
    <text evidence="1">The sequence shown here is derived from an EMBL/GenBank/DDBJ whole genome shotgun (WGS) entry which is preliminary data.</text>
</comment>
<accession>A0A368KL09</accession>
<dbReference type="Gene3D" id="3.40.50.880">
    <property type="match status" value="1"/>
</dbReference>
<protein>
    <recommendedName>
        <fullName evidence="3">ThuA-like domain-containing protein</fullName>
    </recommendedName>
</protein>
<dbReference type="InterPro" id="IPR029062">
    <property type="entry name" value="Class_I_gatase-like"/>
</dbReference>
<sequence>MKSPILGLFTVLFLVLPVSFALAEDSWLTFEGKNGPGQGKSIVLISGDEEYRSEEALPMLAKILSQHFGFNCTVLFAVDPETGEIDPNNQQNIPGIEKLDTADLLILMTRFRNLPDKDMKVIDDYLKAGKPVIGIRTSTHAFNMSDESAYKHYDWRKNGGFGKQVLGETWVSHHGHHKGESTRGVINQEYKDNPILRGIDDLWGPTDVYGIRKLPADAKVLMYGSVLSGMKPGDKPIEGKKNDPMMPLVWTMPYQLEGGKQGTSLCSTFGSAVDFENEDGRRLIVNAVFSLLGMNDKITPDLNVDIVGEYHPSFYGFNGFKKGMKPSDYDLKK</sequence>
<dbReference type="SUPFAM" id="SSF52317">
    <property type="entry name" value="Class I glutamine amidotransferase-like"/>
    <property type="match status" value="1"/>
</dbReference>
<gene>
    <name evidence="1" type="ORF">DTL42_23210</name>
</gene>
<dbReference type="EMBL" id="QPEX01000045">
    <property type="protein sequence ID" value="RCS41466.1"/>
    <property type="molecule type" value="Genomic_DNA"/>
</dbReference>
<dbReference type="OrthoDB" id="245202at2"/>
<name>A0A368KL09_9BACT</name>
<dbReference type="Proteomes" id="UP000253562">
    <property type="component" value="Unassembled WGS sequence"/>
</dbReference>